<dbReference type="GO" id="GO:0016788">
    <property type="term" value="F:hydrolase activity, acting on ester bonds"/>
    <property type="evidence" value="ECO:0007669"/>
    <property type="project" value="InterPro"/>
</dbReference>
<feature type="domain" description="CRISPR-associated protein Cas6 C-terminal" evidence="5">
    <location>
        <begin position="131"/>
        <end position="253"/>
    </location>
</feature>
<dbReference type="EMBL" id="QWLA01000006">
    <property type="protein sequence ID" value="RIH88976.1"/>
    <property type="molecule type" value="Genomic_DNA"/>
</dbReference>
<dbReference type="Proteomes" id="UP000265341">
    <property type="component" value="Unassembled WGS sequence"/>
</dbReference>
<dbReference type="Pfam" id="PF10040">
    <property type="entry name" value="CRISPR_Cas6"/>
    <property type="match status" value="1"/>
</dbReference>
<keyword evidence="2" id="KW-0255">Endonuclease</keyword>
<gene>
    <name evidence="7" type="ORF">Mrose_00583</name>
</gene>
<dbReference type="OrthoDB" id="31297at2"/>
<dbReference type="GO" id="GO:0004519">
    <property type="term" value="F:endonuclease activity"/>
    <property type="evidence" value="ECO:0007669"/>
    <property type="project" value="UniProtKB-KW"/>
</dbReference>
<dbReference type="AlphaFoldDB" id="A0A399EZZ5"/>
<evidence type="ECO:0000313" key="7">
    <source>
        <dbReference type="EMBL" id="RIH88976.1"/>
    </source>
</evidence>
<name>A0A399EZZ5_9DEIN</name>
<dbReference type="Pfam" id="PF19308">
    <property type="entry name" value="CRISPR_Cas6_N"/>
    <property type="match status" value="1"/>
</dbReference>
<comment type="caution">
    <text evidence="7">The sequence shown here is derived from an EMBL/GenBank/DDBJ whole genome shotgun (WGS) entry which is preliminary data.</text>
</comment>
<dbReference type="NCBIfam" id="TIGR01877">
    <property type="entry name" value="cas_cas6"/>
    <property type="match status" value="1"/>
</dbReference>
<keyword evidence="1" id="KW-0540">Nuclease</keyword>
<sequence>MPHAVVLELIGDKPPLYPAKYAHGLFFVLLSRVDPQLSTKLHEAPRKPFTLAPLTGRNGALLLRFTTLDDGLFGPFLRVLLEVAPEGLPLGDTPYRLARILATPEGHSMAGACSWEELKSAPRQREASFFFQSPTIFTTSKPGGRTRYTSLPDPRLIMSSLLDKWQAHSPYPYNPREEAALRELFELDLELAAFKNLRFHRIQAGKGFFPGFTGEVTLKLHSDSLEVQEAFGQLTTLAFYSGVGAKTPYGMGVARVQPFPQG</sequence>
<evidence type="ECO:0000256" key="1">
    <source>
        <dbReference type="ARBA" id="ARBA00022722"/>
    </source>
</evidence>
<evidence type="ECO:0000259" key="5">
    <source>
        <dbReference type="Pfam" id="PF10040"/>
    </source>
</evidence>
<feature type="domain" description="CRISPR-associated protein Cas6-like N-terminal" evidence="6">
    <location>
        <begin position="1"/>
        <end position="55"/>
    </location>
</feature>
<accession>A0A399EZZ5</accession>
<dbReference type="RefSeq" id="WP_119275932.1">
    <property type="nucleotide sequence ID" value="NZ_QWLA01000006.1"/>
</dbReference>
<dbReference type="InterPro" id="IPR045648">
    <property type="entry name" value="CRISPR-assoc_Cas6-like_N"/>
</dbReference>
<dbReference type="Gene3D" id="3.30.70.1900">
    <property type="match status" value="1"/>
</dbReference>
<dbReference type="Gene3D" id="3.30.70.1890">
    <property type="match status" value="1"/>
</dbReference>
<evidence type="ECO:0000313" key="8">
    <source>
        <dbReference type="Proteomes" id="UP000265341"/>
    </source>
</evidence>
<dbReference type="CDD" id="cd21141">
    <property type="entry name" value="Cas6_III-like"/>
    <property type="match status" value="1"/>
</dbReference>
<proteinExistence type="predicted"/>
<evidence type="ECO:0000259" key="6">
    <source>
        <dbReference type="Pfam" id="PF19308"/>
    </source>
</evidence>
<dbReference type="InterPro" id="IPR019267">
    <property type="entry name" value="CRISPR-assoc_Cas6_C"/>
</dbReference>
<keyword evidence="4" id="KW-0051">Antiviral defense</keyword>
<dbReference type="GO" id="GO:0051607">
    <property type="term" value="P:defense response to virus"/>
    <property type="evidence" value="ECO:0007669"/>
    <property type="project" value="UniProtKB-KW"/>
</dbReference>
<evidence type="ECO:0000256" key="2">
    <source>
        <dbReference type="ARBA" id="ARBA00022759"/>
    </source>
</evidence>
<keyword evidence="8" id="KW-1185">Reference proteome</keyword>
<dbReference type="InterPro" id="IPR010156">
    <property type="entry name" value="CRISPR-assoc_prot_Cas6"/>
</dbReference>
<reference evidence="7 8" key="1">
    <citation type="submission" date="2018-08" db="EMBL/GenBank/DDBJ databases">
        <title>Meiothermus roseus NBRC 110900 genome sequencing project.</title>
        <authorList>
            <person name="Da Costa M.S."/>
            <person name="Albuquerque L."/>
            <person name="Raposo P."/>
            <person name="Froufe H.J.C."/>
            <person name="Barroso C.S."/>
            <person name="Egas C."/>
        </authorList>
    </citation>
    <scope>NUCLEOTIDE SEQUENCE [LARGE SCALE GENOMIC DNA]</scope>
    <source>
        <strain evidence="7 8">NBRC 110900</strain>
    </source>
</reference>
<evidence type="ECO:0000256" key="4">
    <source>
        <dbReference type="ARBA" id="ARBA00023118"/>
    </source>
</evidence>
<keyword evidence="3" id="KW-0378">Hydrolase</keyword>
<organism evidence="7 8">
    <name type="scientific">Calidithermus roseus</name>
    <dbReference type="NCBI Taxonomy" id="1644118"/>
    <lineage>
        <taxon>Bacteria</taxon>
        <taxon>Thermotogati</taxon>
        <taxon>Deinococcota</taxon>
        <taxon>Deinococci</taxon>
        <taxon>Thermales</taxon>
        <taxon>Thermaceae</taxon>
        <taxon>Calidithermus</taxon>
    </lineage>
</organism>
<protein>
    <submittedName>
        <fullName evidence="7">CRISPR-associated endoribonuclease Cas6</fullName>
    </submittedName>
</protein>
<dbReference type="InterPro" id="IPR045747">
    <property type="entry name" value="CRISPR-assoc_prot_Cas6_N_sf"/>
</dbReference>
<evidence type="ECO:0000256" key="3">
    <source>
        <dbReference type="ARBA" id="ARBA00022801"/>
    </source>
</evidence>